<dbReference type="Proteomes" id="UP001249851">
    <property type="component" value="Unassembled WGS sequence"/>
</dbReference>
<name>A0AAD9PU31_ACRCE</name>
<sequence>MGFSITSAVFGGIIIIAYSITIAIANYYVYYHDYDDVYSETYTYRRYSYDAKMGLAAMILVLGIIEFGTGIWVSICLCLMKPCCTDSEMLTRTVAKNLKGLLKSSFLDLYQQALAVPVSTPGYAVAQGVGGVPVAVPLQTSGITVQTQSSYDYALAGQTTGVPVPAQAVGNQAYPVSSTSSPALVQTQAQGDVNSLRGTQYRYKKVN</sequence>
<evidence type="ECO:0000256" key="1">
    <source>
        <dbReference type="SAM" id="Phobius"/>
    </source>
</evidence>
<keyword evidence="1" id="KW-0472">Membrane</keyword>
<gene>
    <name evidence="2" type="ORF">P5673_030712</name>
</gene>
<evidence type="ECO:0000313" key="3">
    <source>
        <dbReference type="Proteomes" id="UP001249851"/>
    </source>
</evidence>
<comment type="caution">
    <text evidence="2">The sequence shown here is derived from an EMBL/GenBank/DDBJ whole genome shotgun (WGS) entry which is preliminary data.</text>
</comment>
<proteinExistence type="predicted"/>
<keyword evidence="1" id="KW-1133">Transmembrane helix</keyword>
<accession>A0AAD9PU31</accession>
<reference evidence="2" key="2">
    <citation type="journal article" date="2023" name="Science">
        <title>Genomic signatures of disease resistance in endangered staghorn corals.</title>
        <authorList>
            <person name="Vollmer S.V."/>
            <person name="Selwyn J.D."/>
            <person name="Despard B.A."/>
            <person name="Roesel C.L."/>
        </authorList>
    </citation>
    <scope>NUCLEOTIDE SEQUENCE</scope>
    <source>
        <strain evidence="2">K2</strain>
    </source>
</reference>
<evidence type="ECO:0000313" key="2">
    <source>
        <dbReference type="EMBL" id="KAK2548964.1"/>
    </source>
</evidence>
<feature type="transmembrane region" description="Helical" evidence="1">
    <location>
        <begin position="55"/>
        <end position="80"/>
    </location>
</feature>
<keyword evidence="1" id="KW-0812">Transmembrane</keyword>
<organism evidence="2 3">
    <name type="scientific">Acropora cervicornis</name>
    <name type="common">Staghorn coral</name>
    <dbReference type="NCBI Taxonomy" id="6130"/>
    <lineage>
        <taxon>Eukaryota</taxon>
        <taxon>Metazoa</taxon>
        <taxon>Cnidaria</taxon>
        <taxon>Anthozoa</taxon>
        <taxon>Hexacorallia</taxon>
        <taxon>Scleractinia</taxon>
        <taxon>Astrocoeniina</taxon>
        <taxon>Acroporidae</taxon>
        <taxon>Acropora</taxon>
    </lineage>
</organism>
<feature type="transmembrane region" description="Helical" evidence="1">
    <location>
        <begin position="7"/>
        <end position="30"/>
    </location>
</feature>
<dbReference type="EMBL" id="JARQWQ010000134">
    <property type="protein sequence ID" value="KAK2548964.1"/>
    <property type="molecule type" value="Genomic_DNA"/>
</dbReference>
<protein>
    <submittedName>
        <fullName evidence="2">Uncharacterized protein</fullName>
    </submittedName>
</protein>
<keyword evidence="3" id="KW-1185">Reference proteome</keyword>
<reference evidence="2" key="1">
    <citation type="journal article" date="2023" name="G3 (Bethesda)">
        <title>Whole genome assembly and annotation of the endangered Caribbean coral Acropora cervicornis.</title>
        <authorList>
            <person name="Selwyn J.D."/>
            <person name="Vollmer S.V."/>
        </authorList>
    </citation>
    <scope>NUCLEOTIDE SEQUENCE</scope>
    <source>
        <strain evidence="2">K2</strain>
    </source>
</reference>
<dbReference type="AlphaFoldDB" id="A0AAD9PU31"/>